<dbReference type="PANTHER" id="PTHR38460:SF1">
    <property type="entry name" value="TAUTOMERASE YOLI-RELATED"/>
    <property type="match status" value="1"/>
</dbReference>
<gene>
    <name evidence="1" type="ORF">GCM10023217_20730</name>
</gene>
<reference evidence="2" key="1">
    <citation type="journal article" date="2019" name="Int. J. Syst. Evol. Microbiol.">
        <title>The Global Catalogue of Microorganisms (GCM) 10K type strain sequencing project: providing services to taxonomists for standard genome sequencing and annotation.</title>
        <authorList>
            <consortium name="The Broad Institute Genomics Platform"/>
            <consortium name="The Broad Institute Genome Sequencing Center for Infectious Disease"/>
            <person name="Wu L."/>
            <person name="Ma J."/>
        </authorList>
    </citation>
    <scope>NUCLEOTIDE SEQUENCE [LARGE SCALE GENOMIC DNA]</scope>
    <source>
        <strain evidence="2">JCM 18077</strain>
    </source>
</reference>
<dbReference type="SUPFAM" id="SSF55331">
    <property type="entry name" value="Tautomerase/MIF"/>
    <property type="match status" value="1"/>
</dbReference>
<comment type="caution">
    <text evidence="1">The sequence shown here is derived from an EMBL/GenBank/DDBJ whole genome shotgun (WGS) entry which is preliminary data.</text>
</comment>
<accession>A0ABP8Z936</accession>
<dbReference type="RefSeq" id="WP_246996299.1">
    <property type="nucleotide sequence ID" value="NZ_BAABIE010000008.1"/>
</dbReference>
<evidence type="ECO:0000313" key="1">
    <source>
        <dbReference type="EMBL" id="GAA4750162.1"/>
    </source>
</evidence>
<organism evidence="1 2">
    <name type="scientific">Gordonia alkaliphila</name>
    <dbReference type="NCBI Taxonomy" id="1053547"/>
    <lineage>
        <taxon>Bacteria</taxon>
        <taxon>Bacillati</taxon>
        <taxon>Actinomycetota</taxon>
        <taxon>Actinomycetes</taxon>
        <taxon>Mycobacteriales</taxon>
        <taxon>Gordoniaceae</taxon>
        <taxon>Gordonia</taxon>
    </lineage>
</organism>
<name>A0ABP8Z936_9ACTN</name>
<keyword evidence="2" id="KW-1185">Reference proteome</keyword>
<proteinExistence type="predicted"/>
<dbReference type="InterPro" id="IPR014347">
    <property type="entry name" value="Tautomerase/MIF_sf"/>
</dbReference>
<dbReference type="Gene3D" id="3.30.429.10">
    <property type="entry name" value="Macrophage Migration Inhibitory Factor"/>
    <property type="match status" value="1"/>
</dbReference>
<dbReference type="InterPro" id="IPR037479">
    <property type="entry name" value="Tauto_MSAD"/>
</dbReference>
<dbReference type="EMBL" id="BAABIE010000008">
    <property type="protein sequence ID" value="GAA4750162.1"/>
    <property type="molecule type" value="Genomic_DNA"/>
</dbReference>
<dbReference type="Proteomes" id="UP001500822">
    <property type="component" value="Unassembled WGS sequence"/>
</dbReference>
<sequence length="131" mass="14169">MPSTQIEVRRSHAPAVETAIIDAVHDSLVAAFAIPVQDKHVRLVAHEPHRFAVPHTLSSPEHYTLVTVDCFAGRSVDAKRALYREIVDRLGALGIPGDHITIVVRDLDTASWGISGGQAACDVELGFDINV</sequence>
<evidence type="ECO:0000313" key="2">
    <source>
        <dbReference type="Proteomes" id="UP001500822"/>
    </source>
</evidence>
<dbReference type="Pfam" id="PF14552">
    <property type="entry name" value="Tautomerase_2"/>
    <property type="match status" value="1"/>
</dbReference>
<dbReference type="PANTHER" id="PTHR38460">
    <property type="entry name" value="TAUTOMERASE YOLI-RELATED"/>
    <property type="match status" value="1"/>
</dbReference>
<protein>
    <submittedName>
        <fullName evidence="1">Tautomerase family protein</fullName>
    </submittedName>
</protein>